<keyword evidence="2" id="KW-1185">Reference proteome</keyword>
<proteinExistence type="predicted"/>
<dbReference type="InterPro" id="IPR036770">
    <property type="entry name" value="Ankyrin_rpt-contain_sf"/>
</dbReference>
<dbReference type="Proteomes" id="UP000240493">
    <property type="component" value="Unassembled WGS sequence"/>
</dbReference>
<reference evidence="1 2" key="1">
    <citation type="submission" date="2016-07" db="EMBL/GenBank/DDBJ databases">
        <title>Multiple horizontal gene transfer events from other fungi enriched the ability of initially mycotrophic Trichoderma (Ascomycota) to feed on dead plant biomass.</title>
        <authorList>
            <consortium name="DOE Joint Genome Institute"/>
            <person name="Aerts A."/>
            <person name="Atanasova L."/>
            <person name="Chenthamara K."/>
            <person name="Zhang J."/>
            <person name="Grujic M."/>
            <person name="Henrissat B."/>
            <person name="Kuo A."/>
            <person name="Salamov A."/>
            <person name="Lipzen A."/>
            <person name="Labutti K."/>
            <person name="Barry K."/>
            <person name="Miao Y."/>
            <person name="Rahimi M.J."/>
            <person name="Shen Q."/>
            <person name="Grigoriev I.V."/>
            <person name="Kubicek C.P."/>
            <person name="Druzhinina I.S."/>
        </authorList>
    </citation>
    <scope>NUCLEOTIDE SEQUENCE [LARGE SCALE GENOMIC DNA]</scope>
    <source>
        <strain evidence="1 2">CBS 433.97</strain>
    </source>
</reference>
<dbReference type="Gene3D" id="1.25.40.20">
    <property type="entry name" value="Ankyrin repeat-containing domain"/>
    <property type="match status" value="1"/>
</dbReference>
<feature type="non-terminal residue" evidence="1">
    <location>
        <position position="1"/>
    </location>
</feature>
<dbReference type="AlphaFoldDB" id="A0A2T3YQW1"/>
<accession>A0A2T3YQW1</accession>
<organism evidence="1 2">
    <name type="scientific">Trichoderma asperellum (strain ATCC 204424 / CBS 433.97 / NBRC 101777)</name>
    <dbReference type="NCBI Taxonomy" id="1042311"/>
    <lineage>
        <taxon>Eukaryota</taxon>
        <taxon>Fungi</taxon>
        <taxon>Dikarya</taxon>
        <taxon>Ascomycota</taxon>
        <taxon>Pezizomycotina</taxon>
        <taxon>Sordariomycetes</taxon>
        <taxon>Hypocreomycetidae</taxon>
        <taxon>Hypocreales</taxon>
        <taxon>Hypocreaceae</taxon>
        <taxon>Trichoderma</taxon>
    </lineage>
</organism>
<protein>
    <submittedName>
        <fullName evidence="1">Uncharacterized protein</fullName>
    </submittedName>
</protein>
<dbReference type="SUPFAM" id="SSF48403">
    <property type="entry name" value="Ankyrin repeat"/>
    <property type="match status" value="1"/>
</dbReference>
<gene>
    <name evidence="1" type="ORF">M441DRAFT_154527</name>
</gene>
<name>A0A2T3YQW1_TRIA4</name>
<dbReference type="EMBL" id="KZ679286">
    <property type="protein sequence ID" value="PTB34965.1"/>
    <property type="molecule type" value="Genomic_DNA"/>
</dbReference>
<evidence type="ECO:0000313" key="1">
    <source>
        <dbReference type="EMBL" id="PTB34965.1"/>
    </source>
</evidence>
<sequence length="64" mass="6992">KESEYCPTPLSWTAENINEPIAKLLPDKGAEVCSNGHENRMPLSWSALNGLEVIVELLIDKGLG</sequence>
<dbReference type="OrthoDB" id="341259at2759"/>
<evidence type="ECO:0000313" key="2">
    <source>
        <dbReference type="Proteomes" id="UP000240493"/>
    </source>
</evidence>